<evidence type="ECO:0000256" key="1">
    <source>
        <dbReference type="SAM" id="Phobius"/>
    </source>
</evidence>
<proteinExistence type="predicted"/>
<sequence length="58" mass="6833">MTYVFSACIIFISVVLSVRVVMPLIFFNRMRLRLFCWLSSLYILFLMFAISVRFSLSA</sequence>
<keyword evidence="1" id="KW-1133">Transmembrane helix</keyword>
<protein>
    <submittedName>
        <fullName evidence="2">Uncharacterized protein</fullName>
    </submittedName>
</protein>
<organism evidence="2">
    <name type="scientific">Octopus bimaculoides</name>
    <name type="common">California two-spotted octopus</name>
    <dbReference type="NCBI Taxonomy" id="37653"/>
    <lineage>
        <taxon>Eukaryota</taxon>
        <taxon>Metazoa</taxon>
        <taxon>Spiralia</taxon>
        <taxon>Lophotrochozoa</taxon>
        <taxon>Mollusca</taxon>
        <taxon>Cephalopoda</taxon>
        <taxon>Coleoidea</taxon>
        <taxon>Octopodiformes</taxon>
        <taxon>Octopoda</taxon>
        <taxon>Incirrata</taxon>
        <taxon>Octopodidae</taxon>
        <taxon>Octopus</taxon>
    </lineage>
</organism>
<dbReference type="EMBL" id="KQ416069">
    <property type="protein sequence ID" value="KOF98847.1"/>
    <property type="molecule type" value="Genomic_DNA"/>
</dbReference>
<accession>A0A0L8IBM3</accession>
<gene>
    <name evidence="2" type="ORF">OCBIM_22022469mg</name>
</gene>
<dbReference type="AlphaFoldDB" id="A0A0L8IBM3"/>
<keyword evidence="1" id="KW-0472">Membrane</keyword>
<evidence type="ECO:0000313" key="2">
    <source>
        <dbReference type="EMBL" id="KOF98847.1"/>
    </source>
</evidence>
<feature type="transmembrane region" description="Helical" evidence="1">
    <location>
        <begin position="34"/>
        <end position="56"/>
    </location>
</feature>
<name>A0A0L8IBM3_OCTBM</name>
<keyword evidence="1" id="KW-0812">Transmembrane</keyword>
<feature type="transmembrane region" description="Helical" evidence="1">
    <location>
        <begin position="6"/>
        <end position="27"/>
    </location>
</feature>
<reference evidence="2" key="1">
    <citation type="submission" date="2015-07" db="EMBL/GenBank/DDBJ databases">
        <title>MeaNS - Measles Nucleotide Surveillance Program.</title>
        <authorList>
            <person name="Tran T."/>
            <person name="Druce J."/>
        </authorList>
    </citation>
    <scope>NUCLEOTIDE SEQUENCE</scope>
    <source>
        <strain evidence="2">UCB-OBI-ISO-001</strain>
        <tissue evidence="2">Gonad</tissue>
    </source>
</reference>